<dbReference type="InterPro" id="IPR000551">
    <property type="entry name" value="MerR-type_HTH_dom"/>
</dbReference>
<keyword evidence="1" id="KW-0678">Repressor</keyword>
<evidence type="ECO:0000256" key="2">
    <source>
        <dbReference type="ARBA" id="ARBA00023015"/>
    </source>
</evidence>
<feature type="domain" description="HTH merR-type" evidence="5">
    <location>
        <begin position="1"/>
        <end position="71"/>
    </location>
</feature>
<proteinExistence type="predicted"/>
<evidence type="ECO:0000256" key="1">
    <source>
        <dbReference type="ARBA" id="ARBA00022491"/>
    </source>
</evidence>
<dbReference type="SUPFAM" id="SSF46955">
    <property type="entry name" value="Putative DNA-binding domain"/>
    <property type="match status" value="1"/>
</dbReference>
<dbReference type="EMBL" id="JBHLUH010000007">
    <property type="protein sequence ID" value="MFC0527194.1"/>
    <property type="molecule type" value="Genomic_DNA"/>
</dbReference>
<protein>
    <submittedName>
        <fullName evidence="6">MerR family transcriptional regulator</fullName>
    </submittedName>
</protein>
<keyword evidence="7" id="KW-1185">Reference proteome</keyword>
<dbReference type="InterPro" id="IPR009061">
    <property type="entry name" value="DNA-bd_dom_put_sf"/>
</dbReference>
<dbReference type="PANTHER" id="PTHR30204:SF69">
    <property type="entry name" value="MERR-FAMILY TRANSCRIPTIONAL REGULATOR"/>
    <property type="match status" value="1"/>
</dbReference>
<evidence type="ECO:0000259" key="5">
    <source>
        <dbReference type="PROSITE" id="PS50937"/>
    </source>
</evidence>
<gene>
    <name evidence="6" type="ORF">ACFFIA_05935</name>
</gene>
<dbReference type="Proteomes" id="UP001589867">
    <property type="component" value="Unassembled WGS sequence"/>
</dbReference>
<dbReference type="CDD" id="cd01106">
    <property type="entry name" value="HTH_TipAL-Mta"/>
    <property type="match status" value="1"/>
</dbReference>
<keyword evidence="4" id="KW-0804">Transcription</keyword>
<accession>A0ABV6LXY8</accession>
<dbReference type="PROSITE" id="PS00552">
    <property type="entry name" value="HTH_MERR_1"/>
    <property type="match status" value="1"/>
</dbReference>
<dbReference type="RefSeq" id="WP_377246621.1">
    <property type="nucleotide sequence ID" value="NZ_JBHLUH010000007.1"/>
</dbReference>
<reference evidence="6 7" key="1">
    <citation type="submission" date="2024-09" db="EMBL/GenBank/DDBJ databases">
        <authorList>
            <person name="Sun Q."/>
            <person name="Mori K."/>
        </authorList>
    </citation>
    <scope>NUCLEOTIDE SEQUENCE [LARGE SCALE GENOMIC DNA]</scope>
    <source>
        <strain evidence="6 7">TBRC 3947</strain>
    </source>
</reference>
<evidence type="ECO:0000313" key="6">
    <source>
        <dbReference type="EMBL" id="MFC0527194.1"/>
    </source>
</evidence>
<dbReference type="Gene3D" id="1.10.1660.10">
    <property type="match status" value="1"/>
</dbReference>
<dbReference type="PROSITE" id="PS50937">
    <property type="entry name" value="HTH_MERR_2"/>
    <property type="match status" value="1"/>
</dbReference>
<dbReference type="PANTHER" id="PTHR30204">
    <property type="entry name" value="REDOX-CYCLING DRUG-SENSING TRANSCRIPTIONAL ACTIVATOR SOXR"/>
    <property type="match status" value="1"/>
</dbReference>
<dbReference type="InterPro" id="IPR047057">
    <property type="entry name" value="MerR_fam"/>
</dbReference>
<keyword evidence="3" id="KW-0238">DNA-binding</keyword>
<sequence length="237" mass="25726">MWRIGELAWMVGVSERTLRHYDKIGLLVPATVDSATRYRWYGVTELARLERIRGLQHLGLSLRQIADVLDAPDTHLQQALAETVAALRRDIAAKAAAVAVVEDRLTTPTSVLPQKATVGARRLHVRHLSIAHPSALAALCPPPPMTLLTWLSGQPTGNFVVAVTADRGGERLDLPARTVVRAVVPPATGVVRAGLDLFDWLRRRGMTVAGPTLEEHLVDADHAVATVLEIPVRPATT</sequence>
<dbReference type="Pfam" id="PF13411">
    <property type="entry name" value="MerR_1"/>
    <property type="match status" value="1"/>
</dbReference>
<comment type="caution">
    <text evidence="6">The sequence shown here is derived from an EMBL/GenBank/DDBJ whole genome shotgun (WGS) entry which is preliminary data.</text>
</comment>
<evidence type="ECO:0000256" key="4">
    <source>
        <dbReference type="ARBA" id="ARBA00023163"/>
    </source>
</evidence>
<name>A0ABV6LXY8_9ACTN</name>
<dbReference type="SMART" id="SM00422">
    <property type="entry name" value="HTH_MERR"/>
    <property type="match status" value="1"/>
</dbReference>
<organism evidence="6 7">
    <name type="scientific">Phytohabitans kaempferiae</name>
    <dbReference type="NCBI Taxonomy" id="1620943"/>
    <lineage>
        <taxon>Bacteria</taxon>
        <taxon>Bacillati</taxon>
        <taxon>Actinomycetota</taxon>
        <taxon>Actinomycetes</taxon>
        <taxon>Micromonosporales</taxon>
        <taxon>Micromonosporaceae</taxon>
    </lineage>
</organism>
<evidence type="ECO:0000256" key="3">
    <source>
        <dbReference type="ARBA" id="ARBA00023125"/>
    </source>
</evidence>
<keyword evidence="2" id="KW-0805">Transcription regulation</keyword>
<evidence type="ECO:0000313" key="7">
    <source>
        <dbReference type="Proteomes" id="UP001589867"/>
    </source>
</evidence>